<evidence type="ECO:0000313" key="1">
    <source>
        <dbReference type="EMBL" id="DAE28910.1"/>
    </source>
</evidence>
<name>A0A8S5RBW5_9VIRU</name>
<protein>
    <submittedName>
        <fullName evidence="1">Uncharacterized protein</fullName>
    </submittedName>
</protein>
<sequence>MWFFEAEYVNMDCDSSIDSVRRRIEFDGDNFFDTEKECYLYAMEQALKMQKKNECLSKLEFIAC</sequence>
<accession>A0A8S5RBW5</accession>
<dbReference type="EMBL" id="BK059091">
    <property type="protein sequence ID" value="DAE28910.1"/>
    <property type="molecule type" value="Genomic_DNA"/>
</dbReference>
<organism evidence="1">
    <name type="scientific">virus sp. ctmTa7</name>
    <dbReference type="NCBI Taxonomy" id="2828255"/>
    <lineage>
        <taxon>Viruses</taxon>
    </lineage>
</organism>
<reference evidence="1" key="1">
    <citation type="journal article" date="2021" name="Proc. Natl. Acad. Sci. U.S.A.">
        <title>A Catalog of Tens of Thousands of Viruses from Human Metagenomes Reveals Hidden Associations with Chronic Diseases.</title>
        <authorList>
            <person name="Tisza M.J."/>
            <person name="Buck C.B."/>
        </authorList>
    </citation>
    <scope>NUCLEOTIDE SEQUENCE</scope>
    <source>
        <strain evidence="1">CtmTa7</strain>
    </source>
</reference>
<proteinExistence type="predicted"/>